<dbReference type="Proteomes" id="UP000237271">
    <property type="component" value="Unassembled WGS sequence"/>
</dbReference>
<evidence type="ECO:0008006" key="4">
    <source>
        <dbReference type="Google" id="ProtNLM"/>
    </source>
</evidence>
<dbReference type="PANTHER" id="PTHR34605">
    <property type="entry name" value="PHAGE_INTEGRASE DOMAIN-CONTAINING PROTEIN"/>
    <property type="match status" value="1"/>
</dbReference>
<keyword evidence="1" id="KW-0233">DNA recombination</keyword>
<dbReference type="InterPro" id="IPR011010">
    <property type="entry name" value="DNA_brk_join_enz"/>
</dbReference>
<proteinExistence type="predicted"/>
<evidence type="ECO:0000313" key="2">
    <source>
        <dbReference type="EMBL" id="POM81543.1"/>
    </source>
</evidence>
<dbReference type="EMBL" id="NCKW01000058">
    <property type="protein sequence ID" value="POM81543.1"/>
    <property type="molecule type" value="Genomic_DNA"/>
</dbReference>
<comment type="caution">
    <text evidence="2">The sequence shown here is derived from an EMBL/GenBank/DDBJ whole genome shotgun (WGS) entry which is preliminary data.</text>
</comment>
<dbReference type="Gene3D" id="1.10.443.10">
    <property type="entry name" value="Intergrase catalytic core"/>
    <property type="match status" value="1"/>
</dbReference>
<dbReference type="GO" id="GO:0015074">
    <property type="term" value="P:DNA integration"/>
    <property type="evidence" value="ECO:0007669"/>
    <property type="project" value="InterPro"/>
</dbReference>
<dbReference type="InterPro" id="IPR052925">
    <property type="entry name" value="Phage_Integrase-like_Recomb"/>
</dbReference>
<keyword evidence="3" id="KW-1185">Reference proteome</keyword>
<dbReference type="PANTHER" id="PTHR34605:SF4">
    <property type="entry name" value="DNA ADENINE METHYLTRANSFERASE"/>
    <property type="match status" value="1"/>
</dbReference>
<evidence type="ECO:0000256" key="1">
    <source>
        <dbReference type="ARBA" id="ARBA00023172"/>
    </source>
</evidence>
<dbReference type="GO" id="GO:0003677">
    <property type="term" value="F:DNA binding"/>
    <property type="evidence" value="ECO:0007669"/>
    <property type="project" value="InterPro"/>
</dbReference>
<dbReference type="GO" id="GO:0006310">
    <property type="term" value="P:DNA recombination"/>
    <property type="evidence" value="ECO:0007669"/>
    <property type="project" value="UniProtKB-KW"/>
</dbReference>
<reference evidence="2 3" key="1">
    <citation type="journal article" date="2017" name="Genome Biol. Evol.">
        <title>Phytophthora megakarya and P. palmivora, closely related causal agents of cacao black pod rot, underwent increases in genome sizes and gene numbers by different mechanisms.</title>
        <authorList>
            <person name="Ali S.S."/>
            <person name="Shao J."/>
            <person name="Lary D.J."/>
            <person name="Kronmiller B."/>
            <person name="Shen D."/>
            <person name="Strem M.D."/>
            <person name="Amoako-Attah I."/>
            <person name="Akrofi A.Y."/>
            <person name="Begoude B.A."/>
            <person name="Ten Hoopen G.M."/>
            <person name="Coulibaly K."/>
            <person name="Kebe B.I."/>
            <person name="Melnick R.L."/>
            <person name="Guiltinan M.J."/>
            <person name="Tyler B.M."/>
            <person name="Meinhardt L.W."/>
            <person name="Bailey B.A."/>
        </authorList>
    </citation>
    <scope>NUCLEOTIDE SEQUENCE [LARGE SCALE GENOMIC DNA]</scope>
    <source>
        <strain evidence="3">sbr112.9</strain>
    </source>
</reference>
<name>A0A2P4YUQ9_9STRA</name>
<dbReference type="OrthoDB" id="167975at2759"/>
<sequence length="739" mass="82300">MDSVNKVIGRIRDAVCSTDQSAGVVDLAAPFGWTDSPALCAVFGRAISYLVGCESPASMYTSCTENERFFSYEWVDDHLTFQIDAPPQRCASARLLAVLGPTSINEEKFTTWSTTTTALGLEWDTKIGAVSIPTTKIAKALSRVQQMTQKRWVTKRELEYLLGSLRNVAMCLHAARPFYQHLNLLTCGTPAMDVLQSRARCAMTFSGLFIFFNWGVPTLTMVCILHPGLKVYIVTIFDTDEHKLMAAKDGEPNFDINVSEHFSVALAATLLAPIWVSMFSPQLRCWTDNQMSMARTTKLDGCNVFAPNLNRFVDLAEARHQFRISAAYLPGTQNRLADTRSRLHELSPKAIFTNGLVGRSFRVSNRLRYIYKDFSIHYNPYQWPRVHDQHTTGRGINGARGVQTSVNNFSCLIPKLNIYTNSLNSQTSVGSVPSVTHPTQRRWCCPRLVISLGIFTGSTTTESTSNPTMSSLCAGCPTQEITSQSSVSQAFGASKTVSPSRDPATVSSGGATVLGFFFLLRRSEYVAVDGKLSAFATQCRDVSFTHKNGAPYRKKQAVSNVILRIRDSKTDQLRELATISLHRSGSKWLCPVREAWALVKECRQADFPIDNPLCKVRDGSYISAAQVSDQLKEAASRAGYDGNNYGTHSPRSGGATALFTGGNSETTVKLHGRWKRDCYQRYIHIVNLKQSKQEAYYVRKATMRCGLYLNIDVDLLKRLLFPHPQEIIKKYPEFADKNE</sequence>
<dbReference type="AlphaFoldDB" id="A0A2P4YUQ9"/>
<dbReference type="SUPFAM" id="SSF56349">
    <property type="entry name" value="DNA breaking-rejoining enzymes"/>
    <property type="match status" value="1"/>
</dbReference>
<organism evidence="2 3">
    <name type="scientific">Phytophthora palmivora</name>
    <dbReference type="NCBI Taxonomy" id="4796"/>
    <lineage>
        <taxon>Eukaryota</taxon>
        <taxon>Sar</taxon>
        <taxon>Stramenopiles</taxon>
        <taxon>Oomycota</taxon>
        <taxon>Peronosporomycetes</taxon>
        <taxon>Peronosporales</taxon>
        <taxon>Peronosporaceae</taxon>
        <taxon>Phytophthora</taxon>
    </lineage>
</organism>
<gene>
    <name evidence="2" type="ORF">PHPALM_472</name>
</gene>
<protein>
    <recommendedName>
        <fullName evidence="4">Tyr recombinase domain-containing protein</fullName>
    </recommendedName>
</protein>
<accession>A0A2P4YUQ9</accession>
<dbReference type="InterPro" id="IPR013762">
    <property type="entry name" value="Integrase-like_cat_sf"/>
</dbReference>
<evidence type="ECO:0000313" key="3">
    <source>
        <dbReference type="Proteomes" id="UP000237271"/>
    </source>
</evidence>